<organism evidence="2">
    <name type="scientific">marine metagenome</name>
    <dbReference type="NCBI Taxonomy" id="408172"/>
    <lineage>
        <taxon>unclassified sequences</taxon>
        <taxon>metagenomes</taxon>
        <taxon>ecological metagenomes</taxon>
    </lineage>
</organism>
<feature type="non-terminal residue" evidence="2">
    <location>
        <position position="73"/>
    </location>
</feature>
<keyword evidence="1" id="KW-0812">Transmembrane</keyword>
<evidence type="ECO:0000313" key="2">
    <source>
        <dbReference type="EMBL" id="SVD44593.1"/>
    </source>
</evidence>
<keyword evidence="1" id="KW-0472">Membrane</keyword>
<name>A0A382VDL4_9ZZZZ</name>
<protein>
    <submittedName>
        <fullName evidence="2">Uncharacterized protein</fullName>
    </submittedName>
</protein>
<accession>A0A382VDL4</accession>
<keyword evidence="1" id="KW-1133">Transmembrane helix</keyword>
<gene>
    <name evidence="2" type="ORF">METZ01_LOCUS397447</name>
</gene>
<feature type="transmembrane region" description="Helical" evidence="1">
    <location>
        <begin position="7"/>
        <end position="23"/>
    </location>
</feature>
<feature type="transmembrane region" description="Helical" evidence="1">
    <location>
        <begin position="29"/>
        <end position="47"/>
    </location>
</feature>
<proteinExistence type="predicted"/>
<reference evidence="2" key="1">
    <citation type="submission" date="2018-05" db="EMBL/GenBank/DDBJ databases">
        <authorList>
            <person name="Lanie J.A."/>
            <person name="Ng W.-L."/>
            <person name="Kazmierczak K.M."/>
            <person name="Andrzejewski T.M."/>
            <person name="Davidsen T.M."/>
            <person name="Wayne K.J."/>
            <person name="Tettelin H."/>
            <person name="Glass J.I."/>
            <person name="Rusch D."/>
            <person name="Podicherti R."/>
            <person name="Tsui H.-C.T."/>
            <person name="Winkler M.E."/>
        </authorList>
    </citation>
    <scope>NUCLEOTIDE SEQUENCE</scope>
</reference>
<dbReference type="EMBL" id="UINC01151157">
    <property type="protein sequence ID" value="SVD44593.1"/>
    <property type="molecule type" value="Genomic_DNA"/>
</dbReference>
<dbReference type="AlphaFoldDB" id="A0A382VDL4"/>
<evidence type="ECO:0000256" key="1">
    <source>
        <dbReference type="SAM" id="Phobius"/>
    </source>
</evidence>
<sequence>MLNDPTIFYLGIVLLILVSIALYQRLYSLTGFLIVTYFMYIGITYFSEIQREEKFPFIDTPTIFSGNVQIDTT</sequence>